<reference evidence="3 4" key="1">
    <citation type="journal article" date="2014" name="Genome Biol.">
        <title>Transcriptome and methylome profiling reveals relics of genome dominance in the mesopolyploid Brassica oleracea.</title>
        <authorList>
            <person name="Parkin I.A."/>
            <person name="Koh C."/>
            <person name="Tang H."/>
            <person name="Robinson S.J."/>
            <person name="Kagale S."/>
            <person name="Clarke W.E."/>
            <person name="Town C.D."/>
            <person name="Nixon J."/>
            <person name="Krishnakumar V."/>
            <person name="Bidwell S.L."/>
            <person name="Denoeud F."/>
            <person name="Belcram H."/>
            <person name="Links M.G."/>
            <person name="Just J."/>
            <person name="Clarke C."/>
            <person name="Bender T."/>
            <person name="Huebert T."/>
            <person name="Mason A.S."/>
            <person name="Pires J.C."/>
            <person name="Barker G."/>
            <person name="Moore J."/>
            <person name="Walley P.G."/>
            <person name="Manoli S."/>
            <person name="Batley J."/>
            <person name="Edwards D."/>
            <person name="Nelson M.N."/>
            <person name="Wang X."/>
            <person name="Paterson A.H."/>
            <person name="King G."/>
            <person name="Bancroft I."/>
            <person name="Chalhoub B."/>
            <person name="Sharpe A.G."/>
        </authorList>
    </citation>
    <scope>NUCLEOTIDE SEQUENCE</scope>
    <source>
        <strain evidence="3 4">cv. TO1000</strain>
    </source>
</reference>
<dbReference type="Gramene" id="Bo7g064420.1">
    <property type="protein sequence ID" value="Bo7g064420.1"/>
    <property type="gene ID" value="Bo7g064420"/>
</dbReference>
<reference evidence="3" key="2">
    <citation type="submission" date="2015-03" db="UniProtKB">
        <authorList>
            <consortium name="EnsemblPlants"/>
        </authorList>
    </citation>
    <scope>IDENTIFICATION</scope>
</reference>
<dbReference type="InterPro" id="IPR001005">
    <property type="entry name" value="SANT/Myb"/>
</dbReference>
<proteinExistence type="predicted"/>
<dbReference type="AlphaFoldDB" id="A0A0D3D8C5"/>
<keyword evidence="4" id="KW-1185">Reference proteome</keyword>
<dbReference type="EnsemblPlants" id="Bo7g064420.1">
    <property type="protein sequence ID" value="Bo7g064420.1"/>
    <property type="gene ID" value="Bo7g064420"/>
</dbReference>
<dbReference type="OMA" id="KWIAYNE"/>
<evidence type="ECO:0000259" key="2">
    <source>
        <dbReference type="PROSITE" id="PS50090"/>
    </source>
</evidence>
<dbReference type="PANTHER" id="PTHR45023">
    <property type="match status" value="1"/>
</dbReference>
<evidence type="ECO:0000313" key="4">
    <source>
        <dbReference type="Proteomes" id="UP000032141"/>
    </source>
</evidence>
<dbReference type="Proteomes" id="UP000032141">
    <property type="component" value="Chromosome C7"/>
</dbReference>
<evidence type="ECO:0000256" key="1">
    <source>
        <dbReference type="SAM" id="MobiDB-lite"/>
    </source>
</evidence>
<evidence type="ECO:0000313" key="3">
    <source>
        <dbReference type="EnsemblPlants" id="Bo7g064420.1"/>
    </source>
</evidence>
<accession>A0A0D3D8C5</accession>
<organism evidence="3 4">
    <name type="scientific">Brassica oleracea var. oleracea</name>
    <dbReference type="NCBI Taxonomy" id="109376"/>
    <lineage>
        <taxon>Eukaryota</taxon>
        <taxon>Viridiplantae</taxon>
        <taxon>Streptophyta</taxon>
        <taxon>Embryophyta</taxon>
        <taxon>Tracheophyta</taxon>
        <taxon>Spermatophyta</taxon>
        <taxon>Magnoliopsida</taxon>
        <taxon>eudicotyledons</taxon>
        <taxon>Gunneridae</taxon>
        <taxon>Pentapetalae</taxon>
        <taxon>rosids</taxon>
        <taxon>malvids</taxon>
        <taxon>Brassicales</taxon>
        <taxon>Brassicaceae</taxon>
        <taxon>Brassiceae</taxon>
        <taxon>Brassica</taxon>
    </lineage>
</organism>
<dbReference type="PROSITE" id="PS50090">
    <property type="entry name" value="MYB_LIKE"/>
    <property type="match status" value="1"/>
</dbReference>
<dbReference type="HOGENOM" id="CLU_012390_0_0_1"/>
<protein>
    <recommendedName>
        <fullName evidence="2">Myb-like domain-containing protein</fullName>
    </recommendedName>
</protein>
<name>A0A0D3D8C5_BRAOL</name>
<feature type="region of interest" description="Disordered" evidence="1">
    <location>
        <begin position="164"/>
        <end position="210"/>
    </location>
</feature>
<dbReference type="PANTHER" id="PTHR45023:SF4">
    <property type="entry name" value="GLYCINE-RICH PROTEIN-RELATED"/>
    <property type="match status" value="1"/>
</dbReference>
<sequence length="310" mass="35588">MDYNPFMQSSNFFRLLNSQQSISFGSSQVPTPVSEDVGERRERRKWTPSDDILLISSWLNTSNDPIVGNEQRSYTFWMRIAAYYAASQKVVVCEEREAGHCKQRWHRINDLVCKFCGSYEAAKREKSSGCNENDVLKKTHEIFYNNYNKKFTLEHAWKELRNDQKWSDKSSAKNEGNSSKRKGDDGGETSNSQGAEPKRPAGVKASKASGKKNMVEEKALKEFESMWAIKQQDLAAKDKLSRMRLLESLLAKKEPLAEYEEALKKKIISDIMSGQCEKMEQWEWNNHGVSVVLRSCHLVSRSFHSHGVKV</sequence>
<dbReference type="STRING" id="109376.A0A0D3D8C5"/>
<feature type="domain" description="Myb-like" evidence="2">
    <location>
        <begin position="38"/>
        <end position="109"/>
    </location>
</feature>